<dbReference type="AlphaFoldDB" id="A0A0A8YPW7"/>
<dbReference type="EMBL" id="GBRH01269549">
    <property type="protein sequence ID" value="JAD28346.1"/>
    <property type="molecule type" value="Transcribed_RNA"/>
</dbReference>
<name>A0A0A8YPW7_ARUDO</name>
<proteinExistence type="predicted"/>
<evidence type="ECO:0000313" key="1">
    <source>
        <dbReference type="EMBL" id="JAD28346.1"/>
    </source>
</evidence>
<organism evidence="1">
    <name type="scientific">Arundo donax</name>
    <name type="common">Giant reed</name>
    <name type="synonym">Donax arundinaceus</name>
    <dbReference type="NCBI Taxonomy" id="35708"/>
    <lineage>
        <taxon>Eukaryota</taxon>
        <taxon>Viridiplantae</taxon>
        <taxon>Streptophyta</taxon>
        <taxon>Embryophyta</taxon>
        <taxon>Tracheophyta</taxon>
        <taxon>Spermatophyta</taxon>
        <taxon>Magnoliopsida</taxon>
        <taxon>Liliopsida</taxon>
        <taxon>Poales</taxon>
        <taxon>Poaceae</taxon>
        <taxon>PACMAD clade</taxon>
        <taxon>Arundinoideae</taxon>
        <taxon>Arundineae</taxon>
        <taxon>Arundo</taxon>
    </lineage>
</organism>
<reference evidence="1" key="1">
    <citation type="submission" date="2014-09" db="EMBL/GenBank/DDBJ databases">
        <authorList>
            <person name="Magalhaes I.L.F."/>
            <person name="Oliveira U."/>
            <person name="Santos F.R."/>
            <person name="Vidigal T.H.D.A."/>
            <person name="Brescovit A.D."/>
            <person name="Santos A.J."/>
        </authorList>
    </citation>
    <scope>NUCLEOTIDE SEQUENCE</scope>
    <source>
        <tissue evidence="1">Shoot tissue taken approximately 20 cm above the soil surface</tissue>
    </source>
</reference>
<reference evidence="1" key="2">
    <citation type="journal article" date="2015" name="Data Brief">
        <title>Shoot transcriptome of the giant reed, Arundo donax.</title>
        <authorList>
            <person name="Barrero R.A."/>
            <person name="Guerrero F.D."/>
            <person name="Moolhuijzen P."/>
            <person name="Goolsby J.A."/>
            <person name="Tidwell J."/>
            <person name="Bellgard S.E."/>
            <person name="Bellgard M.I."/>
        </authorList>
    </citation>
    <scope>NUCLEOTIDE SEQUENCE</scope>
    <source>
        <tissue evidence="1">Shoot tissue taken approximately 20 cm above the soil surface</tissue>
    </source>
</reference>
<protein>
    <submittedName>
        <fullName evidence="1">Uncharacterized protein</fullName>
    </submittedName>
</protein>
<accession>A0A0A8YPW7</accession>
<sequence length="68" mass="8208">MFKRFNETLDLPFYMEIIVSMAWSIWTTRNDWILNGIDPIVQGCRARFKHEFAMVVKICFFFFSFDVS</sequence>